<name>A0A2S6H8R3_9GAMM</name>
<dbReference type="PANTHER" id="PTHR38765:SF1">
    <property type="entry name" value="DUF484 DOMAIN-CONTAINING PROTEIN"/>
    <property type="match status" value="1"/>
</dbReference>
<reference evidence="1 2" key="1">
    <citation type="submission" date="2018-02" db="EMBL/GenBank/DDBJ databases">
        <title>Subsurface microbial communities from deep shales in Ohio and West Virginia, USA.</title>
        <authorList>
            <person name="Wrighton K."/>
        </authorList>
    </citation>
    <scope>NUCLEOTIDE SEQUENCE [LARGE SCALE GENOMIC DNA]</scope>
    <source>
        <strain evidence="1 2">OWC-G53F</strain>
    </source>
</reference>
<dbReference type="Gene3D" id="3.30.450.40">
    <property type="match status" value="1"/>
</dbReference>
<proteinExistence type="predicted"/>
<dbReference type="AlphaFoldDB" id="A0A2S6H8R3"/>
<dbReference type="PANTHER" id="PTHR38765">
    <property type="entry name" value="DUF484 DOMAIN-CONTAINING PROTEIN"/>
    <property type="match status" value="1"/>
</dbReference>
<accession>A0A2S6H8R3</accession>
<evidence type="ECO:0008006" key="3">
    <source>
        <dbReference type="Google" id="ProtNLM"/>
    </source>
</evidence>
<evidence type="ECO:0000313" key="1">
    <source>
        <dbReference type="EMBL" id="PPK73796.1"/>
    </source>
</evidence>
<evidence type="ECO:0000313" key="2">
    <source>
        <dbReference type="Proteomes" id="UP000238071"/>
    </source>
</evidence>
<organism evidence="1 2">
    <name type="scientific">Methylobacter tundripaludum</name>
    <dbReference type="NCBI Taxonomy" id="173365"/>
    <lineage>
        <taxon>Bacteria</taxon>
        <taxon>Pseudomonadati</taxon>
        <taxon>Pseudomonadota</taxon>
        <taxon>Gammaproteobacteria</taxon>
        <taxon>Methylococcales</taxon>
        <taxon>Methylococcaceae</taxon>
        <taxon>Methylobacter</taxon>
    </lineage>
</organism>
<dbReference type="EMBL" id="PTIY01000001">
    <property type="protein sequence ID" value="PPK73796.1"/>
    <property type="molecule type" value="Genomic_DNA"/>
</dbReference>
<dbReference type="InterPro" id="IPR007435">
    <property type="entry name" value="DUF484"/>
</dbReference>
<dbReference type="InterPro" id="IPR029016">
    <property type="entry name" value="GAF-like_dom_sf"/>
</dbReference>
<dbReference type="Pfam" id="PF04340">
    <property type="entry name" value="DUF484"/>
    <property type="match status" value="1"/>
</dbReference>
<sequence>MSEQPAELTSAQVEDYLRKHPEFFHEHLNLLEHMSIPHPTGSAVSLISKQLELFRSRHHDMENQLTALIEIARDNDTSLNRMHKLTLALLDATTLEEAVANLDTVLSEYFLIDFVAVRIIKHNPDTALSNLFIEPDSKDLEPFANELAGNQPKCGRPTMAQARVLFGESAFEVKSCAIIPMAFTELEGILAIGSREEGRFHYSMGNLFLNQMSEIIGTRLITLLQERNP</sequence>
<gene>
    <name evidence="1" type="ORF">B0F88_101328</name>
</gene>
<dbReference type="Proteomes" id="UP000238071">
    <property type="component" value="Unassembled WGS sequence"/>
</dbReference>
<dbReference type="RefSeq" id="WP_104422179.1">
    <property type="nucleotide sequence ID" value="NZ_PTIY01000001.1"/>
</dbReference>
<protein>
    <recommendedName>
        <fullName evidence="3">DUF484 family protein</fullName>
    </recommendedName>
</protein>
<keyword evidence="2" id="KW-1185">Reference proteome</keyword>
<comment type="caution">
    <text evidence="1">The sequence shown here is derived from an EMBL/GenBank/DDBJ whole genome shotgun (WGS) entry which is preliminary data.</text>
</comment>
<dbReference type="OrthoDB" id="8525200at2"/>